<feature type="region of interest" description="Disordered" evidence="1">
    <location>
        <begin position="1"/>
        <end position="37"/>
    </location>
</feature>
<dbReference type="AlphaFoldDB" id="A0AAD5M7G6"/>
<keyword evidence="3" id="KW-1185">Reference proteome</keyword>
<dbReference type="Proteomes" id="UP001196413">
    <property type="component" value="Unassembled WGS sequence"/>
</dbReference>
<comment type="caution">
    <text evidence="2">The sequence shown here is derived from an EMBL/GenBank/DDBJ whole genome shotgun (WGS) entry which is preliminary data.</text>
</comment>
<feature type="compositionally biased region" description="Acidic residues" evidence="1">
    <location>
        <begin position="1"/>
        <end position="20"/>
    </location>
</feature>
<protein>
    <submittedName>
        <fullName evidence="2">Uncharacterized protein</fullName>
    </submittedName>
</protein>
<evidence type="ECO:0000313" key="2">
    <source>
        <dbReference type="EMBL" id="KAJ1353507.1"/>
    </source>
</evidence>
<evidence type="ECO:0000256" key="1">
    <source>
        <dbReference type="SAM" id="MobiDB-lite"/>
    </source>
</evidence>
<feature type="compositionally biased region" description="Basic and acidic residues" evidence="1">
    <location>
        <begin position="21"/>
        <end position="37"/>
    </location>
</feature>
<reference evidence="2" key="1">
    <citation type="submission" date="2021-06" db="EMBL/GenBank/DDBJ databases">
        <title>Parelaphostrongylus tenuis whole genome reference sequence.</title>
        <authorList>
            <person name="Garwood T.J."/>
            <person name="Larsen P.A."/>
            <person name="Fountain-Jones N.M."/>
            <person name="Garbe J.R."/>
            <person name="Macchietto M.G."/>
            <person name="Kania S.A."/>
            <person name="Gerhold R.W."/>
            <person name="Richards J.E."/>
            <person name="Wolf T.M."/>
        </authorList>
    </citation>
    <scope>NUCLEOTIDE SEQUENCE</scope>
    <source>
        <strain evidence="2">MNPRO001-30</strain>
        <tissue evidence="2">Meninges</tissue>
    </source>
</reference>
<name>A0AAD5M7G6_PARTN</name>
<organism evidence="2 3">
    <name type="scientific">Parelaphostrongylus tenuis</name>
    <name type="common">Meningeal worm</name>
    <dbReference type="NCBI Taxonomy" id="148309"/>
    <lineage>
        <taxon>Eukaryota</taxon>
        <taxon>Metazoa</taxon>
        <taxon>Ecdysozoa</taxon>
        <taxon>Nematoda</taxon>
        <taxon>Chromadorea</taxon>
        <taxon>Rhabditida</taxon>
        <taxon>Rhabditina</taxon>
        <taxon>Rhabditomorpha</taxon>
        <taxon>Strongyloidea</taxon>
        <taxon>Metastrongylidae</taxon>
        <taxon>Parelaphostrongylus</taxon>
    </lineage>
</organism>
<dbReference type="EMBL" id="JAHQIW010001734">
    <property type="protein sequence ID" value="KAJ1353507.1"/>
    <property type="molecule type" value="Genomic_DNA"/>
</dbReference>
<sequence>MFEREAEDENENEEKEEEKEEEKGKGDEKATEMIRLRSEPAVFSIGNTYN</sequence>
<gene>
    <name evidence="2" type="ORF">KIN20_010148</name>
</gene>
<proteinExistence type="predicted"/>
<evidence type="ECO:0000313" key="3">
    <source>
        <dbReference type="Proteomes" id="UP001196413"/>
    </source>
</evidence>
<accession>A0AAD5M7G6</accession>